<reference evidence="9 10" key="1">
    <citation type="submission" date="2016-05" db="EMBL/GenBank/DDBJ databases">
        <title>Comparative analysis of secretome profiles of manganese(II)-oxidizing ascomycete fungi.</title>
        <authorList>
            <consortium name="DOE Joint Genome Institute"/>
            <person name="Zeiner C.A."/>
            <person name="Purvine S.O."/>
            <person name="Zink E.M."/>
            <person name="Wu S."/>
            <person name="Pasa-Tolic L."/>
            <person name="Chaput D.L."/>
            <person name="Haridas S."/>
            <person name="Grigoriev I.V."/>
            <person name="Santelli C.M."/>
            <person name="Hansel C.M."/>
        </authorList>
    </citation>
    <scope>NUCLEOTIDE SEQUENCE [LARGE SCALE GENOMIC DNA]</scope>
    <source>
        <strain evidence="9 10">AP3s5-JAC2a</strain>
    </source>
</reference>
<name>A0A177C8A6_9PLEO</name>
<evidence type="ECO:0000256" key="6">
    <source>
        <dbReference type="ARBA" id="ARBA00023125"/>
    </source>
</evidence>
<comment type="similarity">
    <text evidence="3">Belongs to the telombin family.</text>
</comment>
<evidence type="ECO:0000259" key="8">
    <source>
        <dbReference type="Pfam" id="PF16686"/>
    </source>
</evidence>
<proteinExistence type="inferred from homology"/>
<evidence type="ECO:0000313" key="10">
    <source>
        <dbReference type="Proteomes" id="UP000077069"/>
    </source>
</evidence>
<comment type="subcellular location">
    <subcellularLocation>
        <location evidence="2">Chromosome</location>
        <location evidence="2">Telomere</location>
    </subcellularLocation>
    <subcellularLocation>
        <location evidence="1">Nucleus</location>
    </subcellularLocation>
</comment>
<dbReference type="AlphaFoldDB" id="A0A177C8A6"/>
<dbReference type="GO" id="GO:0032210">
    <property type="term" value="P:regulation of telomere maintenance via telomerase"/>
    <property type="evidence" value="ECO:0007669"/>
    <property type="project" value="TreeGrafter"/>
</dbReference>
<gene>
    <name evidence="9" type="ORF">CC84DRAFT_1207729</name>
</gene>
<evidence type="ECO:0000256" key="3">
    <source>
        <dbReference type="ARBA" id="ARBA00008442"/>
    </source>
</evidence>
<dbReference type="GO" id="GO:0016233">
    <property type="term" value="P:telomere capping"/>
    <property type="evidence" value="ECO:0007669"/>
    <property type="project" value="TreeGrafter"/>
</dbReference>
<evidence type="ECO:0000313" key="9">
    <source>
        <dbReference type="EMBL" id="OAG02930.1"/>
    </source>
</evidence>
<dbReference type="STRING" id="1460663.A0A177C8A6"/>
<evidence type="ECO:0000256" key="5">
    <source>
        <dbReference type="ARBA" id="ARBA00022895"/>
    </source>
</evidence>
<dbReference type="InParanoid" id="A0A177C8A6"/>
<evidence type="ECO:0000256" key="2">
    <source>
        <dbReference type="ARBA" id="ARBA00004574"/>
    </source>
</evidence>
<dbReference type="SUPFAM" id="SSF50249">
    <property type="entry name" value="Nucleic acid-binding proteins"/>
    <property type="match status" value="2"/>
</dbReference>
<keyword evidence="5" id="KW-0779">Telomere</keyword>
<dbReference type="GO" id="GO:0010521">
    <property type="term" value="F:telomerase inhibitor activity"/>
    <property type="evidence" value="ECO:0007669"/>
    <property type="project" value="TreeGrafter"/>
</dbReference>
<keyword evidence="10" id="KW-1185">Reference proteome</keyword>
<protein>
    <recommendedName>
        <fullName evidence="8">Protection of telomeres protein 1 ssDNA-binding domain-containing protein</fullName>
    </recommendedName>
</protein>
<dbReference type="InterPro" id="IPR032042">
    <property type="entry name" value="POT1PC"/>
</dbReference>
<dbReference type="GeneID" id="28765603"/>
<dbReference type="InterPro" id="IPR012340">
    <property type="entry name" value="NA-bd_OB-fold"/>
</dbReference>
<dbReference type="Pfam" id="PF16686">
    <property type="entry name" value="POT1PC"/>
    <property type="match status" value="1"/>
</dbReference>
<dbReference type="RefSeq" id="XP_018033295.1">
    <property type="nucleotide sequence ID" value="XM_018182117.1"/>
</dbReference>
<evidence type="ECO:0000256" key="7">
    <source>
        <dbReference type="ARBA" id="ARBA00023242"/>
    </source>
</evidence>
<accession>A0A177C8A6</accession>
<dbReference type="PANTHER" id="PTHR14513:SF0">
    <property type="entry name" value="PROTECTION OF TELOMERES PROTEIN 1"/>
    <property type="match status" value="1"/>
</dbReference>
<dbReference type="EMBL" id="KV441555">
    <property type="protein sequence ID" value="OAG02930.1"/>
    <property type="molecule type" value="Genomic_DNA"/>
</dbReference>
<keyword evidence="6" id="KW-0238">DNA-binding</keyword>
<dbReference type="InterPro" id="IPR028389">
    <property type="entry name" value="POT1"/>
</dbReference>
<organism evidence="9 10">
    <name type="scientific">Paraphaeosphaeria sporulosa</name>
    <dbReference type="NCBI Taxonomy" id="1460663"/>
    <lineage>
        <taxon>Eukaryota</taxon>
        <taxon>Fungi</taxon>
        <taxon>Dikarya</taxon>
        <taxon>Ascomycota</taxon>
        <taxon>Pezizomycotina</taxon>
        <taxon>Dothideomycetes</taxon>
        <taxon>Pleosporomycetidae</taxon>
        <taxon>Pleosporales</taxon>
        <taxon>Massarineae</taxon>
        <taxon>Didymosphaeriaceae</taxon>
        <taxon>Paraphaeosphaeria</taxon>
    </lineage>
</organism>
<keyword evidence="7" id="KW-0539">Nucleus</keyword>
<dbReference type="OrthoDB" id="2186770at2759"/>
<sequence>MAQPSRFLPIRDVLQCQDDSCFIGAISNIQAPNQVNKAGGDYILNFTIKDKFPGDDKDSVACILKRGNIEHLPSGAPGDVAILRGMKVEILGTPAKKTLVNCSERRSEALFFPAKSIPEPQYGQAYYVGGTSNLLCTCMLGSKPASPADQTAVINMKAAAAPLLQELQNPGAMFLASIGSNRANFKKTKRQHPLSSWTFGVFYDLIGEVVKTFWGTSDSVDLYVTDYTTNTELFLYEETTDCDVFGGGSSRKPWPGPFGQMTIAIRTYEPHAGKARELKEGDFVYLQNVRTKLSAMNKLEGAMHADPQYPEKICVRKLTHPAQLSALKERKEEYERKCATNRIAQDEPTNVPKKPSAIASHQKKRARKEKMRLHREQVQTGPQEKADAAETVVKGLNQNICTGDKDVGISTVDEIVNNPWLKTTVPETEGELLLPFVNSRYRTHLRVVDHYPFKLENFTRLTNAPANSQPSISISSDGYSQFSEHGLPPVRFAWHFFLLVEDADAPAGTTPIRFPLTIDTPRAQCLLKMEPVDLIAHPSKLCELEQKLFLLWGNLHERKLALKEKGINLPLPVGDETLALSNMPFECCVEEYGVPVNDKGLPYTDDEIKTLIKELSDPESEEGKRAVDILGNPETWKRAWSPHNTIIKGP</sequence>
<dbReference type="PANTHER" id="PTHR14513">
    <property type="entry name" value="PROTECTION OF TELOMERES 1"/>
    <property type="match status" value="1"/>
</dbReference>
<dbReference type="Proteomes" id="UP000077069">
    <property type="component" value="Unassembled WGS sequence"/>
</dbReference>
<dbReference type="GO" id="GO:0000783">
    <property type="term" value="C:nuclear telomere cap complex"/>
    <property type="evidence" value="ECO:0007669"/>
    <property type="project" value="TreeGrafter"/>
</dbReference>
<dbReference type="FunFam" id="2.40.50.140:FF:000303">
    <property type="entry name" value="Protection of telomeres protein 1"/>
    <property type="match status" value="1"/>
</dbReference>
<evidence type="ECO:0000256" key="1">
    <source>
        <dbReference type="ARBA" id="ARBA00004123"/>
    </source>
</evidence>
<dbReference type="Gene3D" id="2.40.50.140">
    <property type="entry name" value="Nucleic acid-binding proteins"/>
    <property type="match status" value="2"/>
</dbReference>
<feature type="domain" description="Protection of telomeres protein 1 ssDNA-binding" evidence="8">
    <location>
        <begin position="196"/>
        <end position="337"/>
    </location>
</feature>
<dbReference type="GO" id="GO:0098505">
    <property type="term" value="F:G-rich strand telomeric DNA binding"/>
    <property type="evidence" value="ECO:0007669"/>
    <property type="project" value="TreeGrafter"/>
</dbReference>
<evidence type="ECO:0000256" key="4">
    <source>
        <dbReference type="ARBA" id="ARBA00022454"/>
    </source>
</evidence>
<keyword evidence="4" id="KW-0158">Chromosome</keyword>